<comment type="cofactor">
    <cofactor evidence="1 18">
        <name>Mg(2+)</name>
        <dbReference type="ChEBI" id="CHEBI:18420"/>
    </cofactor>
</comment>
<dbReference type="SUPFAM" id="SSF55811">
    <property type="entry name" value="Nudix"/>
    <property type="match status" value="1"/>
</dbReference>
<dbReference type="InterPro" id="IPR015797">
    <property type="entry name" value="NUDIX_hydrolase-like_dom_sf"/>
</dbReference>
<dbReference type="GO" id="GO:0008413">
    <property type="term" value="F:8-oxo-7,8-dihydroguanosine triphosphate pyrophosphatase activity"/>
    <property type="evidence" value="ECO:0007669"/>
    <property type="project" value="InterPro"/>
</dbReference>
<reference evidence="20 21" key="1">
    <citation type="journal article" date="2017" name="Eur. J. Clin. Microbiol. Infect. Dis.">
        <title>Uncommonly isolated clinical Pseudomonas: identification and phylogenetic assignation.</title>
        <authorList>
            <person name="Mulet M."/>
            <person name="Gomila M."/>
            <person name="Ramirez A."/>
            <person name="Cardew S."/>
            <person name="Moore E.R."/>
            <person name="Lalucat J."/>
            <person name="Garcia-Valdes E."/>
        </authorList>
    </citation>
    <scope>NUCLEOTIDE SEQUENCE [LARGE SCALE GENOMIC DNA]</scope>
    <source>
        <strain evidence="20 21">SD129</strain>
    </source>
</reference>
<evidence type="ECO:0000256" key="11">
    <source>
        <dbReference type="ARBA" id="ARBA00036904"/>
    </source>
</evidence>
<organism evidence="20 21">
    <name type="scientific">Stutzerimonas nosocomialis</name>
    <dbReference type="NCBI Taxonomy" id="1056496"/>
    <lineage>
        <taxon>Bacteria</taxon>
        <taxon>Pseudomonadati</taxon>
        <taxon>Pseudomonadota</taxon>
        <taxon>Gammaproteobacteria</taxon>
        <taxon>Pseudomonadales</taxon>
        <taxon>Pseudomonadaceae</taxon>
        <taxon>Stutzerimonas</taxon>
    </lineage>
</organism>
<dbReference type="EMBL" id="QLAG01000040">
    <property type="protein sequence ID" value="TLX61572.1"/>
    <property type="molecule type" value="Genomic_DNA"/>
</dbReference>
<evidence type="ECO:0000256" key="14">
    <source>
        <dbReference type="ARBA" id="ARBA00041592"/>
    </source>
</evidence>
<feature type="binding site" evidence="17">
    <location>
        <begin position="34"/>
        <end position="37"/>
    </location>
    <ligand>
        <name>8-oxo-dGTP</name>
        <dbReference type="ChEBI" id="CHEBI:77896"/>
    </ligand>
</feature>
<evidence type="ECO:0000256" key="8">
    <source>
        <dbReference type="ARBA" id="ARBA00022842"/>
    </source>
</evidence>
<dbReference type="NCBIfam" id="NF006530">
    <property type="entry name" value="PRK08999.1"/>
    <property type="match status" value="1"/>
</dbReference>
<evidence type="ECO:0000256" key="10">
    <source>
        <dbReference type="ARBA" id="ARBA00035861"/>
    </source>
</evidence>
<evidence type="ECO:0000256" key="15">
    <source>
        <dbReference type="ARBA" id="ARBA00041979"/>
    </source>
</evidence>
<dbReference type="GO" id="GO:0044716">
    <property type="term" value="F:8-oxo-GDP phosphatase activity"/>
    <property type="evidence" value="ECO:0007669"/>
    <property type="project" value="TreeGrafter"/>
</dbReference>
<dbReference type="EC" id="3.6.1.55" evidence="12"/>
<dbReference type="InterPro" id="IPR029119">
    <property type="entry name" value="MutY_C"/>
</dbReference>
<keyword evidence="7" id="KW-0378">Hydrolase</keyword>
<comment type="catalytic activity">
    <reaction evidence="10">
        <text>8-oxo-dGTP + H2O = 8-oxo-dGMP + diphosphate + H(+)</text>
        <dbReference type="Rhea" id="RHEA:31575"/>
        <dbReference type="ChEBI" id="CHEBI:15377"/>
        <dbReference type="ChEBI" id="CHEBI:15378"/>
        <dbReference type="ChEBI" id="CHEBI:33019"/>
        <dbReference type="ChEBI" id="CHEBI:63224"/>
        <dbReference type="ChEBI" id="CHEBI:77896"/>
        <dbReference type="EC" id="3.6.1.55"/>
    </reaction>
</comment>
<dbReference type="Gene3D" id="3.20.20.70">
    <property type="entry name" value="Aldolase class I"/>
    <property type="match status" value="1"/>
</dbReference>
<dbReference type="PRINTS" id="PR00502">
    <property type="entry name" value="NUDIXFAMILY"/>
</dbReference>
<evidence type="ECO:0000313" key="21">
    <source>
        <dbReference type="Proteomes" id="UP000306753"/>
    </source>
</evidence>
<dbReference type="GO" id="GO:0009228">
    <property type="term" value="P:thiamine biosynthetic process"/>
    <property type="evidence" value="ECO:0007669"/>
    <property type="project" value="UniProtKB-KW"/>
</dbReference>
<keyword evidence="9" id="KW-0234">DNA repair</keyword>
<evidence type="ECO:0000256" key="4">
    <source>
        <dbReference type="ARBA" id="ARBA00022705"/>
    </source>
</evidence>
<dbReference type="InterPro" id="IPR013785">
    <property type="entry name" value="Aldolase_TIM"/>
</dbReference>
<protein>
    <recommendedName>
        <fullName evidence="13">8-oxo-dGTP diphosphatase</fullName>
        <ecNumber evidence="12">3.6.1.55</ecNumber>
    </recommendedName>
    <alternativeName>
        <fullName evidence="16">7,8-dihydro-8-oxoguanine-triphosphatase</fullName>
    </alternativeName>
    <alternativeName>
        <fullName evidence="15">Mutator protein MutT</fullName>
    </alternativeName>
    <alternativeName>
        <fullName evidence="14">dGTP pyrophosphohydrolase</fullName>
    </alternativeName>
</protein>
<dbReference type="InterPro" id="IPR000086">
    <property type="entry name" value="NUDIX_hydrolase_dom"/>
</dbReference>
<sequence length="313" mass="33774">MKRVHVAAAVIRGAEGRVLIARRPETAHQGGLWEFPGGKVEHAETVRDALVRELREELAIEVATARRLIQIRHDYPDKHVLLDVWEVTRFDGQPQGAEGQPLAWVAADALPQYAFPAANQAIITAARLPDRYLVTPDDCAAGALVAGISRALEQGITLIQLRAPALPADEYRGVAREALALCHGRAKLLLKGPLHWLGDFPGAGWHLTSGQLKSLADGAGRFRPDGWLAASCHDAEELALAQDLAVDFVTLSPTLRTLSHPEAEVLGWEKAAQLLETFNRPAYLQGGLGQGDIARAREAGAQGIAAIRGLWPS</sequence>
<evidence type="ECO:0000256" key="18">
    <source>
        <dbReference type="PIRSR" id="PIRSR603561-2"/>
    </source>
</evidence>
<comment type="catalytic activity">
    <reaction evidence="11">
        <text>8-oxo-GTP + H2O = 8-oxo-GMP + diphosphate + H(+)</text>
        <dbReference type="Rhea" id="RHEA:67616"/>
        <dbReference type="ChEBI" id="CHEBI:15377"/>
        <dbReference type="ChEBI" id="CHEBI:15378"/>
        <dbReference type="ChEBI" id="CHEBI:33019"/>
        <dbReference type="ChEBI" id="CHEBI:143553"/>
        <dbReference type="ChEBI" id="CHEBI:145694"/>
    </reaction>
</comment>
<evidence type="ECO:0000256" key="5">
    <source>
        <dbReference type="ARBA" id="ARBA00022723"/>
    </source>
</evidence>
<dbReference type="InterPro" id="IPR047127">
    <property type="entry name" value="MutT-like"/>
</dbReference>
<name>A0A5R9Q9T4_9GAMM</name>
<dbReference type="RefSeq" id="WP_138412784.1">
    <property type="nucleotide sequence ID" value="NZ_QLAG01000040.1"/>
</dbReference>
<dbReference type="Proteomes" id="UP000306753">
    <property type="component" value="Unassembled WGS sequence"/>
</dbReference>
<dbReference type="AlphaFoldDB" id="A0A5R9Q9T4"/>
<evidence type="ECO:0000256" key="2">
    <source>
        <dbReference type="ARBA" id="ARBA00005582"/>
    </source>
</evidence>
<evidence type="ECO:0000256" key="3">
    <source>
        <dbReference type="ARBA" id="ARBA00022457"/>
    </source>
</evidence>
<keyword evidence="5 18" id="KW-0479">Metal-binding</keyword>
<accession>A0A5R9Q9T4</accession>
<evidence type="ECO:0000313" key="20">
    <source>
        <dbReference type="EMBL" id="TLX61572.1"/>
    </source>
</evidence>
<evidence type="ECO:0000256" key="6">
    <source>
        <dbReference type="ARBA" id="ARBA00022763"/>
    </source>
</evidence>
<evidence type="ECO:0000256" key="13">
    <source>
        <dbReference type="ARBA" id="ARBA00040794"/>
    </source>
</evidence>
<dbReference type="PANTHER" id="PTHR47707:SF1">
    <property type="entry name" value="NUDIX HYDROLASE FAMILY PROTEIN"/>
    <property type="match status" value="1"/>
</dbReference>
<dbReference type="InterPro" id="IPR020476">
    <property type="entry name" value="Nudix_hydrolase"/>
</dbReference>
<dbReference type="NCBIfam" id="TIGR00586">
    <property type="entry name" value="mutt"/>
    <property type="match status" value="1"/>
</dbReference>
<keyword evidence="21" id="KW-1185">Reference proteome</keyword>
<dbReference type="Gene3D" id="3.90.79.10">
    <property type="entry name" value="Nucleoside Triphosphate Pyrophosphohydrolase"/>
    <property type="match status" value="1"/>
</dbReference>
<comment type="caution">
    <text evidence="20">The sequence shown here is derived from an EMBL/GenBank/DDBJ whole genome shotgun (WGS) entry which is preliminary data.</text>
</comment>
<dbReference type="GO" id="GO:0035539">
    <property type="term" value="F:8-oxo-7,8-dihydrodeoxyguanosine triphosphate pyrophosphatase activity"/>
    <property type="evidence" value="ECO:0007669"/>
    <property type="project" value="UniProtKB-EC"/>
</dbReference>
<feature type="binding site" evidence="17">
    <location>
        <position position="28"/>
    </location>
    <ligand>
        <name>8-oxo-dGTP</name>
        <dbReference type="ChEBI" id="CHEBI:77896"/>
    </ligand>
</feature>
<dbReference type="GO" id="GO:0046872">
    <property type="term" value="F:metal ion binding"/>
    <property type="evidence" value="ECO:0007669"/>
    <property type="project" value="UniProtKB-KW"/>
</dbReference>
<proteinExistence type="inferred from homology"/>
<dbReference type="GO" id="GO:0006281">
    <property type="term" value="P:DNA repair"/>
    <property type="evidence" value="ECO:0007669"/>
    <property type="project" value="UniProtKB-KW"/>
</dbReference>
<feature type="binding site" evidence="18">
    <location>
        <position position="57"/>
    </location>
    <ligand>
        <name>Mg(2+)</name>
        <dbReference type="ChEBI" id="CHEBI:18420"/>
    </ligand>
</feature>
<feature type="binding site" evidence="18">
    <location>
        <position position="37"/>
    </location>
    <ligand>
        <name>Mg(2+)</name>
        <dbReference type="ChEBI" id="CHEBI:18420"/>
    </ligand>
</feature>
<comment type="similarity">
    <text evidence="2">Belongs to the Nudix hydrolase family.</text>
</comment>
<gene>
    <name evidence="20" type="ORF">DN820_20520</name>
</gene>
<dbReference type="PANTHER" id="PTHR47707">
    <property type="entry name" value="8-OXO-DGTP DIPHOSPHATASE"/>
    <property type="match status" value="1"/>
</dbReference>
<evidence type="ECO:0000259" key="19">
    <source>
        <dbReference type="PROSITE" id="PS51462"/>
    </source>
</evidence>
<keyword evidence="4" id="KW-0235">DNA replication</keyword>
<evidence type="ECO:0000256" key="12">
    <source>
        <dbReference type="ARBA" id="ARBA00038905"/>
    </source>
</evidence>
<dbReference type="InterPro" id="IPR036206">
    <property type="entry name" value="ThiamineP_synth_sf"/>
</dbReference>
<dbReference type="GO" id="GO:0044715">
    <property type="term" value="F:8-oxo-dGDP phosphatase activity"/>
    <property type="evidence" value="ECO:0007669"/>
    <property type="project" value="TreeGrafter"/>
</dbReference>
<dbReference type="CDD" id="cd03425">
    <property type="entry name" value="NUDIX_MutT_NudA_like"/>
    <property type="match status" value="1"/>
</dbReference>
<dbReference type="InterPro" id="IPR022998">
    <property type="entry name" value="ThiamineP_synth_TenI"/>
</dbReference>
<dbReference type="CDD" id="cd00564">
    <property type="entry name" value="TMP_TenI"/>
    <property type="match status" value="1"/>
</dbReference>
<evidence type="ECO:0000256" key="9">
    <source>
        <dbReference type="ARBA" id="ARBA00023204"/>
    </source>
</evidence>
<feature type="binding site" evidence="17">
    <location>
        <position position="23"/>
    </location>
    <ligand>
        <name>8-oxo-dGTP</name>
        <dbReference type="ChEBI" id="CHEBI:77896"/>
    </ligand>
</feature>
<dbReference type="Pfam" id="PF02581">
    <property type="entry name" value="TMP-TENI"/>
    <property type="match status" value="1"/>
</dbReference>
<evidence type="ECO:0000256" key="7">
    <source>
        <dbReference type="ARBA" id="ARBA00022801"/>
    </source>
</evidence>
<dbReference type="FunFam" id="3.90.79.10:FF:000014">
    <property type="entry name" value="8-oxo-dGTP diphosphatase MutT"/>
    <property type="match status" value="1"/>
</dbReference>
<feature type="domain" description="Nudix hydrolase" evidence="19">
    <location>
        <begin position="1"/>
        <end position="128"/>
    </location>
</feature>
<keyword evidence="6" id="KW-0227">DNA damage</keyword>
<evidence type="ECO:0000256" key="1">
    <source>
        <dbReference type="ARBA" id="ARBA00001946"/>
    </source>
</evidence>
<keyword evidence="8 18" id="KW-0460">Magnesium</keyword>
<feature type="binding site" evidence="17">
    <location>
        <position position="119"/>
    </location>
    <ligand>
        <name>8-oxo-dGTP</name>
        <dbReference type="ChEBI" id="CHEBI:77896"/>
    </ligand>
</feature>
<dbReference type="Pfam" id="PF14815">
    <property type="entry name" value="NUDIX_4"/>
    <property type="match status" value="1"/>
</dbReference>
<dbReference type="InterPro" id="IPR003561">
    <property type="entry name" value="Mutator_MutT"/>
</dbReference>
<dbReference type="GO" id="GO:0006260">
    <property type="term" value="P:DNA replication"/>
    <property type="evidence" value="ECO:0007669"/>
    <property type="project" value="UniProtKB-KW"/>
</dbReference>
<keyword evidence="3" id="KW-0515">Mutator protein</keyword>
<evidence type="ECO:0000256" key="16">
    <source>
        <dbReference type="ARBA" id="ARBA00042798"/>
    </source>
</evidence>
<evidence type="ECO:0000256" key="17">
    <source>
        <dbReference type="PIRSR" id="PIRSR603561-1"/>
    </source>
</evidence>
<dbReference type="PROSITE" id="PS51462">
    <property type="entry name" value="NUDIX"/>
    <property type="match status" value="1"/>
</dbReference>
<dbReference type="SUPFAM" id="SSF51391">
    <property type="entry name" value="Thiamin phosphate synthase"/>
    <property type="match status" value="1"/>
</dbReference>